<dbReference type="EMBL" id="CP090145">
    <property type="protein sequence ID" value="UOX35480.1"/>
    <property type="molecule type" value="Genomic_DNA"/>
</dbReference>
<name>A0ABY4HS79_9FLAO</name>
<accession>A0ABY4HS79</accession>
<gene>
    <name evidence="1" type="ORF">LXD69_08145</name>
</gene>
<reference evidence="1" key="2">
    <citation type="submission" date="2022-04" db="EMBL/GenBank/DDBJ databases">
        <title>Complete Genome Sequence of Flavobacterium sediminilitoris YSM-43, Isolated from a Tidal Sediment.</title>
        <authorList>
            <person name="Lee P.A."/>
        </authorList>
    </citation>
    <scope>NUCLEOTIDE SEQUENCE</scope>
    <source>
        <strain evidence="1">YSM-43</strain>
    </source>
</reference>
<organism evidence="1 2">
    <name type="scientific">Flavobacterium sediminilitoris</name>
    <dbReference type="NCBI Taxonomy" id="2024526"/>
    <lineage>
        <taxon>Bacteria</taxon>
        <taxon>Pseudomonadati</taxon>
        <taxon>Bacteroidota</taxon>
        <taxon>Flavobacteriia</taxon>
        <taxon>Flavobacteriales</taxon>
        <taxon>Flavobacteriaceae</taxon>
        <taxon>Flavobacterium</taxon>
    </lineage>
</organism>
<sequence length="119" mass="13770">MKKIPFLMIIIFLTSSCVTRLKTPKIEGRVYNVKNEPLKEVKVCLNDECVNTNEKGYFSFNKKTYKEFVMIGGEAPAVIYNLKFSKQTYKDTIINYKNLFGGSNVDLLIKYDSIILHEE</sequence>
<reference evidence="1" key="1">
    <citation type="submission" date="2021-12" db="EMBL/GenBank/DDBJ databases">
        <authorList>
            <person name="Cha I.-T."/>
            <person name="Lee K.-E."/>
            <person name="Park S.-J."/>
        </authorList>
    </citation>
    <scope>NUCLEOTIDE SEQUENCE</scope>
    <source>
        <strain evidence="1">YSM-43</strain>
    </source>
</reference>
<evidence type="ECO:0000313" key="1">
    <source>
        <dbReference type="EMBL" id="UOX35480.1"/>
    </source>
</evidence>
<proteinExistence type="predicted"/>
<protein>
    <recommendedName>
        <fullName evidence="3">Carboxypeptidase regulatory-like domain-containing protein</fullName>
    </recommendedName>
</protein>
<dbReference type="InterPro" id="IPR008969">
    <property type="entry name" value="CarboxyPept-like_regulatory"/>
</dbReference>
<keyword evidence="2" id="KW-1185">Reference proteome</keyword>
<dbReference type="Proteomes" id="UP000830454">
    <property type="component" value="Chromosome"/>
</dbReference>
<dbReference type="RefSeq" id="WP_246918697.1">
    <property type="nucleotide sequence ID" value="NZ_CP090145.1"/>
</dbReference>
<dbReference type="PROSITE" id="PS51257">
    <property type="entry name" value="PROKAR_LIPOPROTEIN"/>
    <property type="match status" value="1"/>
</dbReference>
<dbReference type="SUPFAM" id="SSF49464">
    <property type="entry name" value="Carboxypeptidase regulatory domain-like"/>
    <property type="match status" value="1"/>
</dbReference>
<evidence type="ECO:0008006" key="3">
    <source>
        <dbReference type="Google" id="ProtNLM"/>
    </source>
</evidence>
<evidence type="ECO:0000313" key="2">
    <source>
        <dbReference type="Proteomes" id="UP000830454"/>
    </source>
</evidence>